<reference evidence="3" key="1">
    <citation type="submission" date="2017-02" db="UniProtKB">
        <authorList>
            <consortium name="WormBaseParasite"/>
        </authorList>
    </citation>
    <scope>IDENTIFICATION</scope>
</reference>
<evidence type="ECO:0000313" key="2">
    <source>
        <dbReference type="Proteomes" id="UP000046393"/>
    </source>
</evidence>
<proteinExistence type="predicted"/>
<organism evidence="2 3">
    <name type="scientific">Syphacia muris</name>
    <dbReference type="NCBI Taxonomy" id="451379"/>
    <lineage>
        <taxon>Eukaryota</taxon>
        <taxon>Metazoa</taxon>
        <taxon>Ecdysozoa</taxon>
        <taxon>Nematoda</taxon>
        <taxon>Chromadorea</taxon>
        <taxon>Rhabditida</taxon>
        <taxon>Spirurina</taxon>
        <taxon>Oxyuridomorpha</taxon>
        <taxon>Oxyuroidea</taxon>
        <taxon>Oxyuridae</taxon>
        <taxon>Syphacia</taxon>
    </lineage>
</organism>
<name>A0A0N5AZ64_9BILA</name>
<feature type="compositionally biased region" description="Polar residues" evidence="1">
    <location>
        <begin position="16"/>
        <end position="27"/>
    </location>
</feature>
<dbReference type="Proteomes" id="UP000046393">
    <property type="component" value="Unplaced"/>
</dbReference>
<evidence type="ECO:0000256" key="1">
    <source>
        <dbReference type="SAM" id="MobiDB-lite"/>
    </source>
</evidence>
<dbReference type="AlphaFoldDB" id="A0A0N5AZ64"/>
<accession>A0A0N5AZ64</accession>
<sequence>GVRGNLHTGTDRLDTVSRQNNVQNPSQDESENEVASSDEESIESIDSANAPQAQTPDLSVVSVDSTDGSTGISFNRHRRSLPENIVDVSASLEALDSFLNDDLPPRPANNSRTQLVTDVHFVCIPFLQFTISMLLA</sequence>
<evidence type="ECO:0000313" key="3">
    <source>
        <dbReference type="WBParaSite" id="SMUV_0001028201-mRNA-1"/>
    </source>
</evidence>
<feature type="region of interest" description="Disordered" evidence="1">
    <location>
        <begin position="1"/>
        <end position="75"/>
    </location>
</feature>
<feature type="compositionally biased region" description="Low complexity" evidence="1">
    <location>
        <begin position="59"/>
        <end position="71"/>
    </location>
</feature>
<feature type="compositionally biased region" description="Acidic residues" evidence="1">
    <location>
        <begin position="28"/>
        <end position="43"/>
    </location>
</feature>
<dbReference type="WBParaSite" id="SMUV_0001028201-mRNA-1">
    <property type="protein sequence ID" value="SMUV_0001028201-mRNA-1"/>
    <property type="gene ID" value="SMUV_0001028201"/>
</dbReference>
<keyword evidence="2" id="KW-1185">Reference proteome</keyword>
<protein>
    <submittedName>
        <fullName evidence="3">RING-type E3 ubiquitin transferase</fullName>
    </submittedName>
</protein>